<dbReference type="HOGENOM" id="CLU_2486761_0_0_1"/>
<dbReference type="EnsemblPlants" id="KEH33667">
    <property type="protein sequence ID" value="KEH33667"/>
    <property type="gene ID" value="MTR_3g450420"/>
</dbReference>
<reference evidence="1 3" key="1">
    <citation type="journal article" date="2011" name="Nature">
        <title>The Medicago genome provides insight into the evolution of rhizobial symbioses.</title>
        <authorList>
            <person name="Young N.D."/>
            <person name="Debelle F."/>
            <person name="Oldroyd G.E."/>
            <person name="Geurts R."/>
            <person name="Cannon S.B."/>
            <person name="Udvardi M.K."/>
            <person name="Benedito V.A."/>
            <person name="Mayer K.F."/>
            <person name="Gouzy J."/>
            <person name="Schoof H."/>
            <person name="Van de Peer Y."/>
            <person name="Proost S."/>
            <person name="Cook D.R."/>
            <person name="Meyers B.C."/>
            <person name="Spannagl M."/>
            <person name="Cheung F."/>
            <person name="De Mita S."/>
            <person name="Krishnakumar V."/>
            <person name="Gundlach H."/>
            <person name="Zhou S."/>
            <person name="Mudge J."/>
            <person name="Bharti A.K."/>
            <person name="Murray J.D."/>
            <person name="Naoumkina M.A."/>
            <person name="Rosen B."/>
            <person name="Silverstein K.A."/>
            <person name="Tang H."/>
            <person name="Rombauts S."/>
            <person name="Zhao P.X."/>
            <person name="Zhou P."/>
            <person name="Barbe V."/>
            <person name="Bardou P."/>
            <person name="Bechner M."/>
            <person name="Bellec A."/>
            <person name="Berger A."/>
            <person name="Berges H."/>
            <person name="Bidwell S."/>
            <person name="Bisseling T."/>
            <person name="Choisne N."/>
            <person name="Couloux A."/>
            <person name="Denny R."/>
            <person name="Deshpande S."/>
            <person name="Dai X."/>
            <person name="Doyle J.J."/>
            <person name="Dudez A.M."/>
            <person name="Farmer A.D."/>
            <person name="Fouteau S."/>
            <person name="Franken C."/>
            <person name="Gibelin C."/>
            <person name="Gish J."/>
            <person name="Goldstein S."/>
            <person name="Gonzalez A.J."/>
            <person name="Green P.J."/>
            <person name="Hallab A."/>
            <person name="Hartog M."/>
            <person name="Hua A."/>
            <person name="Humphray S.J."/>
            <person name="Jeong D.H."/>
            <person name="Jing Y."/>
            <person name="Jocker A."/>
            <person name="Kenton S.M."/>
            <person name="Kim D.J."/>
            <person name="Klee K."/>
            <person name="Lai H."/>
            <person name="Lang C."/>
            <person name="Lin S."/>
            <person name="Macmil S.L."/>
            <person name="Magdelenat G."/>
            <person name="Matthews L."/>
            <person name="McCorrison J."/>
            <person name="Monaghan E.L."/>
            <person name="Mun J.H."/>
            <person name="Najar F.Z."/>
            <person name="Nicholson C."/>
            <person name="Noirot C."/>
            <person name="O'Bleness M."/>
            <person name="Paule C.R."/>
            <person name="Poulain J."/>
            <person name="Prion F."/>
            <person name="Qin B."/>
            <person name="Qu C."/>
            <person name="Retzel E.F."/>
            <person name="Riddle C."/>
            <person name="Sallet E."/>
            <person name="Samain S."/>
            <person name="Samson N."/>
            <person name="Sanders I."/>
            <person name="Saurat O."/>
            <person name="Scarpelli C."/>
            <person name="Schiex T."/>
            <person name="Segurens B."/>
            <person name="Severin A.J."/>
            <person name="Sherrier D.J."/>
            <person name="Shi R."/>
            <person name="Sims S."/>
            <person name="Singer S.R."/>
            <person name="Sinharoy S."/>
            <person name="Sterck L."/>
            <person name="Viollet A."/>
            <person name="Wang B.B."/>
            <person name="Wang K."/>
            <person name="Wang M."/>
            <person name="Wang X."/>
            <person name="Warfsmann J."/>
            <person name="Weissenbach J."/>
            <person name="White D.D."/>
            <person name="White J.D."/>
            <person name="Wiley G.B."/>
            <person name="Wincker P."/>
            <person name="Xing Y."/>
            <person name="Yang L."/>
            <person name="Yao Z."/>
            <person name="Ying F."/>
            <person name="Zhai J."/>
            <person name="Zhou L."/>
            <person name="Zuber A."/>
            <person name="Denarie J."/>
            <person name="Dixon R.A."/>
            <person name="May G.D."/>
            <person name="Schwartz D.C."/>
            <person name="Rogers J."/>
            <person name="Quetier F."/>
            <person name="Town C.D."/>
            <person name="Roe B.A."/>
        </authorList>
    </citation>
    <scope>NUCLEOTIDE SEQUENCE [LARGE SCALE GENOMIC DNA]</scope>
    <source>
        <strain evidence="1">A17</strain>
        <strain evidence="2 3">cv. Jemalong A17</strain>
    </source>
</reference>
<dbReference type="AlphaFoldDB" id="A0A072UVK6"/>
<sequence>MKFISLVLYKQLAHLLLMHQGTTKEEEKASITTLESTSNQRFLQPLSTAISMAVMAAQKALSTLFVFINICGVSLSNMYHTNMFSCV</sequence>
<evidence type="ECO:0000313" key="2">
    <source>
        <dbReference type="EnsemblPlants" id="KEH33667"/>
    </source>
</evidence>
<accession>A0A072UVK6</accession>
<keyword evidence="3" id="KW-1185">Reference proteome</keyword>
<dbReference type="Proteomes" id="UP000002051">
    <property type="component" value="Chromosome 3"/>
</dbReference>
<gene>
    <name evidence="1" type="ordered locus">MTR_3g450420</name>
</gene>
<evidence type="ECO:0000313" key="3">
    <source>
        <dbReference type="Proteomes" id="UP000002051"/>
    </source>
</evidence>
<proteinExistence type="predicted"/>
<reference evidence="1 3" key="2">
    <citation type="journal article" date="2014" name="BMC Genomics">
        <title>An improved genome release (version Mt4.0) for the model legume Medicago truncatula.</title>
        <authorList>
            <person name="Tang H."/>
            <person name="Krishnakumar V."/>
            <person name="Bidwell S."/>
            <person name="Rosen B."/>
            <person name="Chan A."/>
            <person name="Zhou S."/>
            <person name="Gentzbittel L."/>
            <person name="Childs K.L."/>
            <person name="Yandell M."/>
            <person name="Gundlach H."/>
            <person name="Mayer K.F."/>
            <person name="Schwartz D.C."/>
            <person name="Town C.D."/>
        </authorList>
    </citation>
    <scope>GENOME REANNOTATION</scope>
    <source>
        <strain evidence="1">A17</strain>
        <strain evidence="2 3">cv. Jemalong A17</strain>
    </source>
</reference>
<reference evidence="2" key="3">
    <citation type="submission" date="2015-04" db="UniProtKB">
        <authorList>
            <consortium name="EnsemblPlants"/>
        </authorList>
    </citation>
    <scope>IDENTIFICATION</scope>
    <source>
        <strain evidence="2">cv. Jemalong A17</strain>
    </source>
</reference>
<name>A0A072UVK6_MEDTR</name>
<organism evidence="1 3">
    <name type="scientific">Medicago truncatula</name>
    <name type="common">Barrel medic</name>
    <name type="synonym">Medicago tribuloides</name>
    <dbReference type="NCBI Taxonomy" id="3880"/>
    <lineage>
        <taxon>Eukaryota</taxon>
        <taxon>Viridiplantae</taxon>
        <taxon>Streptophyta</taxon>
        <taxon>Embryophyta</taxon>
        <taxon>Tracheophyta</taxon>
        <taxon>Spermatophyta</taxon>
        <taxon>Magnoliopsida</taxon>
        <taxon>eudicotyledons</taxon>
        <taxon>Gunneridae</taxon>
        <taxon>Pentapetalae</taxon>
        <taxon>rosids</taxon>
        <taxon>fabids</taxon>
        <taxon>Fabales</taxon>
        <taxon>Fabaceae</taxon>
        <taxon>Papilionoideae</taxon>
        <taxon>50 kb inversion clade</taxon>
        <taxon>NPAAA clade</taxon>
        <taxon>Hologalegina</taxon>
        <taxon>IRL clade</taxon>
        <taxon>Trifolieae</taxon>
        <taxon>Medicago</taxon>
    </lineage>
</organism>
<evidence type="ECO:0000313" key="1">
    <source>
        <dbReference type="EMBL" id="KEH33667.1"/>
    </source>
</evidence>
<protein>
    <submittedName>
        <fullName evidence="1 2">Uncharacterized protein</fullName>
    </submittedName>
</protein>
<dbReference type="EMBL" id="CM001219">
    <property type="protein sequence ID" value="KEH33667.1"/>
    <property type="molecule type" value="Genomic_DNA"/>
</dbReference>